<sequence length="175" mass="19316">MNGITRTDRSSPILQSYPATRLHTWGGRKFAPATYGEGYRYCLPVDEEELTRQELTHRAWAAVGKIIAVDVGLIPAGTILDLGTGWALWVSEVAMIFANQEIVGVDLYVDASEVILNNATFVVKNYEEKFGVEDGQVALINLRDAELSLRNPEQLARNIFIDLCPGAGSRTMKCV</sequence>
<dbReference type="EMBL" id="LGRB01000008">
    <property type="protein sequence ID" value="OCT52717.1"/>
    <property type="molecule type" value="Genomic_DNA"/>
</dbReference>
<evidence type="ECO:0000313" key="2">
    <source>
        <dbReference type="Proteomes" id="UP000094526"/>
    </source>
</evidence>
<evidence type="ECO:0000313" key="1">
    <source>
        <dbReference type="EMBL" id="OCT52717.1"/>
    </source>
</evidence>
<reference evidence="2" key="1">
    <citation type="submission" date="2015-07" db="EMBL/GenBank/DDBJ databases">
        <authorList>
            <person name="Teixeira M.M."/>
            <person name="Souza R.C."/>
            <person name="Almeida L.G."/>
            <person name="Vicente V.A."/>
            <person name="de Hoog S."/>
            <person name="Bocca A.L."/>
            <person name="de Almeida S.R."/>
            <person name="Vasconcelos A.T."/>
            <person name="Felipe M.S."/>
        </authorList>
    </citation>
    <scope>NUCLEOTIDE SEQUENCE [LARGE SCALE GENOMIC DNA]</scope>
    <source>
        <strain evidence="2">KSF</strain>
    </source>
</reference>
<dbReference type="SUPFAM" id="SSF53335">
    <property type="entry name" value="S-adenosyl-L-methionine-dependent methyltransferases"/>
    <property type="match status" value="1"/>
</dbReference>
<name>A0A1C1CW04_9EURO</name>
<dbReference type="Gene3D" id="3.40.50.150">
    <property type="entry name" value="Vaccinia Virus protein VP39"/>
    <property type="match status" value="1"/>
</dbReference>
<dbReference type="STRING" id="86049.A0A1C1CW04"/>
<accession>A0A1C1CW04</accession>
<dbReference type="InterPro" id="IPR029063">
    <property type="entry name" value="SAM-dependent_MTases_sf"/>
</dbReference>
<keyword evidence="2" id="KW-1185">Reference proteome</keyword>
<proteinExistence type="predicted"/>
<protein>
    <recommendedName>
        <fullName evidence="3">Methyltransferase domain-containing protein</fullName>
    </recommendedName>
</protein>
<evidence type="ECO:0008006" key="3">
    <source>
        <dbReference type="Google" id="ProtNLM"/>
    </source>
</evidence>
<gene>
    <name evidence="1" type="ORF">CLCR_10897</name>
</gene>
<dbReference type="VEuPathDB" id="FungiDB:CLCR_10897"/>
<dbReference type="OrthoDB" id="2013972at2759"/>
<dbReference type="Proteomes" id="UP000094526">
    <property type="component" value="Unassembled WGS sequence"/>
</dbReference>
<comment type="caution">
    <text evidence="1">The sequence shown here is derived from an EMBL/GenBank/DDBJ whole genome shotgun (WGS) entry which is preliminary data.</text>
</comment>
<dbReference type="AlphaFoldDB" id="A0A1C1CW04"/>
<organism evidence="1 2">
    <name type="scientific">Cladophialophora carrionii</name>
    <dbReference type="NCBI Taxonomy" id="86049"/>
    <lineage>
        <taxon>Eukaryota</taxon>
        <taxon>Fungi</taxon>
        <taxon>Dikarya</taxon>
        <taxon>Ascomycota</taxon>
        <taxon>Pezizomycotina</taxon>
        <taxon>Eurotiomycetes</taxon>
        <taxon>Chaetothyriomycetidae</taxon>
        <taxon>Chaetothyriales</taxon>
        <taxon>Herpotrichiellaceae</taxon>
        <taxon>Cladophialophora</taxon>
    </lineage>
</organism>